<evidence type="ECO:0000313" key="4">
    <source>
        <dbReference type="EMBL" id="OAF61658.1"/>
    </source>
</evidence>
<evidence type="ECO:0000259" key="3">
    <source>
        <dbReference type="PROSITE" id="PS51192"/>
    </source>
</evidence>
<evidence type="ECO:0000256" key="1">
    <source>
        <dbReference type="ARBA" id="ARBA00005446"/>
    </source>
</evidence>
<gene>
    <name evidence="4" type="ORF">VC83_01845</name>
</gene>
<dbReference type="Pfam" id="PF00270">
    <property type="entry name" value="DEAD"/>
    <property type="match status" value="1"/>
</dbReference>
<dbReference type="PROSITE" id="PS51192">
    <property type="entry name" value="HELICASE_ATP_BIND_1"/>
    <property type="match status" value="1"/>
</dbReference>
<dbReference type="PANTHER" id="PTHR13710:SF149">
    <property type="entry name" value="ATP-DEPENDENT DNA HELICASE TLH2"/>
    <property type="match status" value="1"/>
</dbReference>
<proteinExistence type="inferred from homology"/>
<reference evidence="4" key="1">
    <citation type="submission" date="2016-03" db="EMBL/GenBank/DDBJ databases">
        <title>Updated assembly of Pseudogymnoascus destructans, the fungus causing white-nose syndrome of bats.</title>
        <authorList>
            <person name="Palmer J.M."/>
            <person name="Drees K.P."/>
            <person name="Foster J.T."/>
            <person name="Lindner D.L."/>
        </authorList>
    </citation>
    <scope>NUCLEOTIDE SEQUENCE [LARGE SCALE GENOMIC DNA]</scope>
    <source>
        <strain evidence="4">20631-21</strain>
    </source>
</reference>
<name>A0A177AHX4_9PEZI</name>
<dbReference type="Proteomes" id="UP000077154">
    <property type="component" value="Unassembled WGS sequence"/>
</dbReference>
<dbReference type="GO" id="GO:0000724">
    <property type="term" value="P:double-strand break repair via homologous recombination"/>
    <property type="evidence" value="ECO:0007669"/>
    <property type="project" value="TreeGrafter"/>
</dbReference>
<dbReference type="PANTHER" id="PTHR13710">
    <property type="entry name" value="DNA HELICASE RECQ FAMILY MEMBER"/>
    <property type="match status" value="1"/>
</dbReference>
<feature type="region of interest" description="Disordered" evidence="2">
    <location>
        <begin position="1"/>
        <end position="32"/>
    </location>
</feature>
<dbReference type="GO" id="GO:0043138">
    <property type="term" value="F:3'-5' DNA helicase activity"/>
    <property type="evidence" value="ECO:0007669"/>
    <property type="project" value="TreeGrafter"/>
</dbReference>
<protein>
    <recommendedName>
        <fullName evidence="3">Helicase ATP-binding domain-containing protein</fullName>
    </recommendedName>
</protein>
<dbReference type="GO" id="GO:0005694">
    <property type="term" value="C:chromosome"/>
    <property type="evidence" value="ECO:0007669"/>
    <property type="project" value="TreeGrafter"/>
</dbReference>
<dbReference type="SMART" id="SM00487">
    <property type="entry name" value="DEXDc"/>
    <property type="match status" value="1"/>
</dbReference>
<dbReference type="AlphaFoldDB" id="A0A177AHX4"/>
<dbReference type="EMBL" id="KV441389">
    <property type="protein sequence ID" value="OAF61658.1"/>
    <property type="molecule type" value="Genomic_DNA"/>
</dbReference>
<dbReference type="InterPro" id="IPR011545">
    <property type="entry name" value="DEAD/DEAH_box_helicase_dom"/>
</dbReference>
<dbReference type="OrthoDB" id="3439201at2759"/>
<dbReference type="eggNOG" id="KOG0351">
    <property type="taxonomic scope" value="Eukaryota"/>
</dbReference>
<feature type="compositionally biased region" description="Basic and acidic residues" evidence="2">
    <location>
        <begin position="11"/>
        <end position="22"/>
    </location>
</feature>
<dbReference type="VEuPathDB" id="FungiDB:GMDG_03781"/>
<feature type="domain" description="Helicase ATP-binding" evidence="3">
    <location>
        <begin position="156"/>
        <end position="314"/>
    </location>
</feature>
<dbReference type="GO" id="GO:0003676">
    <property type="term" value="F:nucleic acid binding"/>
    <property type="evidence" value="ECO:0007669"/>
    <property type="project" value="InterPro"/>
</dbReference>
<sequence length="696" mass="77964">MPLGIAISKKLARDRGVKKADFENDDDDDDPEQYEIPDDLAASHTSKTAENYGVTIDVLKRLTAESLEIFGQVSHRWHKFLGLIELGLSPSSKPSLKRECAADAGGLTPRKRPKILPLDKAVSEVASEQALLKALRAVLRDDHAQFRTPQQKEAVRLAAAKETPIVAILPTGGEKSLVFIVPAMLSSSKVTIVVAPYAELKRQLVTRCIDAGLDCKHWPEAQESWPRVVLVSAEAASSDDFLQWAADVGVRGKLDRVVIDECQLTFTAAGEYRRKLRGLVLLRNLGCPFVFLTGTLPPLCQQEFEEAMQLQSPLYIRASSHRVNMEYSVVRVKNGRGATEVQKLVESRVAGLAPGEKGVIYCNSHLKCKVLAQRLGCHYYHGNPADSNAHFVAQREAGFQAWLGGISHVLHLEAPHSIIDYAQEAGRAGRGGERVVAVVVIEEKDWPEEDAAKDSCLELKRREVNSFIRTKGCRRRILGRCLDSDLRDCKGIEAVLCENCRRQELVWKSELSTQGMIMSQAYGRKVARGLEQMESALEEVRELGQWGCRMCWMFKGAKEARGHKWMECTEIEECLSFRGCMEFQGKINYRRDRQAQFLSCFYCHVSQQLCRDGYKGGGKGCQWKHVVIPAAIAATTEEGLWARVQELAGRELQEETEYGRWLEQKHPKLVCGQEMTNAMAVFELVLRWRAEKGVGR</sequence>
<organism evidence="4">
    <name type="scientific">Pseudogymnoascus destructans</name>
    <dbReference type="NCBI Taxonomy" id="655981"/>
    <lineage>
        <taxon>Eukaryota</taxon>
        <taxon>Fungi</taxon>
        <taxon>Dikarya</taxon>
        <taxon>Ascomycota</taxon>
        <taxon>Pezizomycotina</taxon>
        <taxon>Leotiomycetes</taxon>
        <taxon>Thelebolales</taxon>
        <taxon>Thelebolaceae</taxon>
        <taxon>Pseudogymnoascus</taxon>
    </lineage>
</organism>
<dbReference type="InterPro" id="IPR027417">
    <property type="entry name" value="P-loop_NTPase"/>
</dbReference>
<dbReference type="GO" id="GO:0009378">
    <property type="term" value="F:four-way junction helicase activity"/>
    <property type="evidence" value="ECO:0007669"/>
    <property type="project" value="TreeGrafter"/>
</dbReference>
<feature type="compositionally biased region" description="Acidic residues" evidence="2">
    <location>
        <begin position="23"/>
        <end position="32"/>
    </location>
</feature>
<dbReference type="GO" id="GO:0005524">
    <property type="term" value="F:ATP binding"/>
    <property type="evidence" value="ECO:0007669"/>
    <property type="project" value="InterPro"/>
</dbReference>
<dbReference type="GO" id="GO:0005634">
    <property type="term" value="C:nucleus"/>
    <property type="evidence" value="ECO:0007669"/>
    <property type="project" value="TreeGrafter"/>
</dbReference>
<comment type="similarity">
    <text evidence="1">Belongs to the helicase family. RecQ subfamily.</text>
</comment>
<dbReference type="GO" id="GO:0005737">
    <property type="term" value="C:cytoplasm"/>
    <property type="evidence" value="ECO:0007669"/>
    <property type="project" value="TreeGrafter"/>
</dbReference>
<dbReference type="RefSeq" id="XP_024326932.1">
    <property type="nucleotide sequence ID" value="XM_024465517.1"/>
</dbReference>
<dbReference type="InterPro" id="IPR014001">
    <property type="entry name" value="Helicase_ATP-bd"/>
</dbReference>
<dbReference type="Gene3D" id="3.40.50.300">
    <property type="entry name" value="P-loop containing nucleotide triphosphate hydrolases"/>
    <property type="match status" value="2"/>
</dbReference>
<evidence type="ECO:0000256" key="2">
    <source>
        <dbReference type="SAM" id="MobiDB-lite"/>
    </source>
</evidence>
<dbReference type="GeneID" id="36284932"/>
<dbReference type="SUPFAM" id="SSF52540">
    <property type="entry name" value="P-loop containing nucleoside triphosphate hydrolases"/>
    <property type="match status" value="1"/>
</dbReference>
<accession>A0A177AHX4</accession>